<dbReference type="Proteomes" id="UP000236161">
    <property type="component" value="Unassembled WGS sequence"/>
</dbReference>
<reference evidence="1 2" key="1">
    <citation type="journal article" date="2017" name="Nature">
        <title>The Apostasia genome and the evolution of orchids.</title>
        <authorList>
            <person name="Zhang G.Q."/>
            <person name="Liu K.W."/>
            <person name="Li Z."/>
            <person name="Lohaus R."/>
            <person name="Hsiao Y.Y."/>
            <person name="Niu S.C."/>
            <person name="Wang J.Y."/>
            <person name="Lin Y.C."/>
            <person name="Xu Q."/>
            <person name="Chen L.J."/>
            <person name="Yoshida K."/>
            <person name="Fujiwara S."/>
            <person name="Wang Z.W."/>
            <person name="Zhang Y.Q."/>
            <person name="Mitsuda N."/>
            <person name="Wang M."/>
            <person name="Liu G.H."/>
            <person name="Pecoraro L."/>
            <person name="Huang H.X."/>
            <person name="Xiao X.J."/>
            <person name="Lin M."/>
            <person name="Wu X.Y."/>
            <person name="Wu W.L."/>
            <person name="Chen Y.Y."/>
            <person name="Chang S.B."/>
            <person name="Sakamoto S."/>
            <person name="Ohme-Takagi M."/>
            <person name="Yagi M."/>
            <person name="Zeng S.J."/>
            <person name="Shen C.Y."/>
            <person name="Yeh C.M."/>
            <person name="Luo Y.B."/>
            <person name="Tsai W.C."/>
            <person name="Van de Peer Y."/>
            <person name="Liu Z.J."/>
        </authorList>
    </citation>
    <scope>NUCLEOTIDE SEQUENCE [LARGE SCALE GENOMIC DNA]</scope>
    <source>
        <strain evidence="2">cv. Shenzhen</strain>
        <tissue evidence="1">Stem</tissue>
    </source>
</reference>
<evidence type="ECO:0000313" key="1">
    <source>
        <dbReference type="EMBL" id="PKA61633.1"/>
    </source>
</evidence>
<proteinExistence type="predicted"/>
<sequence>MCELPKLTRVLPHISLELTQVVFCIMYTFSDLIHFPKMRVLKTDPFSQKSRLTYPSWIDKSYSAKFGEKEPLVPVCEPGIPHFENLAIPTLQDETSMQAGVGLPSKNSFEDLDVLRNLPTPQLFGKTVDHSDGVRQELHRDDAEVVENIHKLRLER</sequence>
<gene>
    <name evidence="1" type="ORF">AXF42_Ash018614</name>
</gene>
<protein>
    <submittedName>
        <fullName evidence="1">Uncharacterized protein</fullName>
    </submittedName>
</protein>
<accession>A0A2I0B1G4</accession>
<name>A0A2I0B1G4_9ASPA</name>
<dbReference type="AlphaFoldDB" id="A0A2I0B1G4"/>
<keyword evidence="2" id="KW-1185">Reference proteome</keyword>
<evidence type="ECO:0000313" key="2">
    <source>
        <dbReference type="Proteomes" id="UP000236161"/>
    </source>
</evidence>
<organism evidence="1 2">
    <name type="scientific">Apostasia shenzhenica</name>
    <dbReference type="NCBI Taxonomy" id="1088818"/>
    <lineage>
        <taxon>Eukaryota</taxon>
        <taxon>Viridiplantae</taxon>
        <taxon>Streptophyta</taxon>
        <taxon>Embryophyta</taxon>
        <taxon>Tracheophyta</taxon>
        <taxon>Spermatophyta</taxon>
        <taxon>Magnoliopsida</taxon>
        <taxon>Liliopsida</taxon>
        <taxon>Asparagales</taxon>
        <taxon>Orchidaceae</taxon>
        <taxon>Apostasioideae</taxon>
        <taxon>Apostasia</taxon>
    </lineage>
</organism>
<dbReference type="EMBL" id="KZ451927">
    <property type="protein sequence ID" value="PKA61633.1"/>
    <property type="molecule type" value="Genomic_DNA"/>
</dbReference>